<evidence type="ECO:0000256" key="13">
    <source>
        <dbReference type="PIRSR" id="PIRSR601233-2"/>
    </source>
</evidence>
<feature type="binding site" evidence="13">
    <location>
        <begin position="330"/>
        <end position="331"/>
    </location>
    <ligand>
        <name>GMP</name>
        <dbReference type="ChEBI" id="CHEBI:58115"/>
    </ligand>
</feature>
<feature type="binding site" evidence="13">
    <location>
        <begin position="404"/>
        <end position="407"/>
    </location>
    <ligand>
        <name>GMP</name>
        <dbReference type="ChEBI" id="CHEBI:58115"/>
    </ligand>
</feature>
<evidence type="ECO:0000256" key="1">
    <source>
        <dbReference type="ARBA" id="ARBA00008071"/>
    </source>
</evidence>
<sequence length="481" mass="52849">MEAKRVGDLEWVIDKSFKEGMRVPIRLFGTENLVKNLDPQVYDQAANVATLPGAEKEIILMPDAHSGYGAPIGTVAAFDVNNGGIISPGMIGFDINCSVRLIKTNLTLKDIKPKLKTLVEEFFKAIPSGVGSESKVRLKESEFKELADGGARWATERGFGKKEDLERIELNGNAEWADSGKLSKAVVKRGLNQIGTLGSGNHYLEIEHLIPENVFDDKLAKKWGLFDDQILILVHTGSRGAGHQIASDYMNSFASIMKSKYNIEVPDRELAAVPFLSDDGQDYYKAMGCGVNISFANKQIILQRVREVMSKVFKSDEDSLGIDIVYDVAHNRATLEKHEIDGENLELLVHRKGATASYYPGRKEIPKLYRQDGSPVLIGGSMQTASYLLVGSENSRQAFCSTVHGAGRMMSRHKAKEKYDGKKLKEEMIKSGIYVDTDSLSGLAEEAGGAYKDVNEVVESVDRAGISRKVAKFLPLGVIKG</sequence>
<feature type="binding site" evidence="13">
    <location>
        <begin position="379"/>
        <end position="382"/>
    </location>
    <ligand>
        <name>GMP</name>
        <dbReference type="ChEBI" id="CHEBI:58115"/>
    </ligand>
</feature>
<evidence type="ECO:0000256" key="8">
    <source>
        <dbReference type="ARBA" id="ARBA00033766"/>
    </source>
</evidence>
<accession>A0A8T3UUU7</accession>
<name>A0A8T3UUU7_9ARCH</name>
<comment type="similarity">
    <text evidence="1 15">Belongs to the RtcB family.</text>
</comment>
<evidence type="ECO:0000256" key="7">
    <source>
        <dbReference type="ARBA" id="ARBA00023211"/>
    </source>
</evidence>
<feature type="binding site" evidence="13">
    <location>
        <position position="480"/>
    </location>
    <ligand>
        <name>GMP</name>
        <dbReference type="ChEBI" id="CHEBI:58115"/>
    </ligand>
</feature>
<dbReference type="GO" id="GO:0003972">
    <property type="term" value="F:RNA ligase (ATP) activity"/>
    <property type="evidence" value="ECO:0007669"/>
    <property type="project" value="TreeGrafter"/>
</dbReference>
<feature type="binding site" evidence="13">
    <location>
        <position position="386"/>
    </location>
    <ligand>
        <name>GMP</name>
        <dbReference type="ChEBI" id="CHEBI:58115"/>
    </ligand>
</feature>
<comment type="cofactor">
    <cofactor evidence="14 15">
        <name>Mn(2+)</name>
        <dbReference type="ChEBI" id="CHEBI:29035"/>
    </cofactor>
    <text evidence="14 15">Binds 2 manganese ions per subunit.</text>
</comment>
<comment type="catalytic activity">
    <reaction evidence="11">
        <text>a 3'-end 2',3'-cyclophospho-ribonucleotide-RNA + a 5'-end dephospho-ribonucleoside-RNA + GTP + H2O = a ribonucleotidyl-ribonucleotide-RNA + GMP + diphosphate + H(+)</text>
        <dbReference type="Rhea" id="RHEA:68080"/>
        <dbReference type="Rhea" id="RHEA-COMP:10464"/>
        <dbReference type="Rhea" id="RHEA-COMP:13936"/>
        <dbReference type="Rhea" id="RHEA-COMP:17355"/>
        <dbReference type="ChEBI" id="CHEBI:15377"/>
        <dbReference type="ChEBI" id="CHEBI:15378"/>
        <dbReference type="ChEBI" id="CHEBI:33019"/>
        <dbReference type="ChEBI" id="CHEBI:37565"/>
        <dbReference type="ChEBI" id="CHEBI:58115"/>
        <dbReference type="ChEBI" id="CHEBI:83064"/>
        <dbReference type="ChEBI" id="CHEBI:138284"/>
        <dbReference type="ChEBI" id="CHEBI:173118"/>
        <dbReference type="EC" id="6.5.1.8"/>
    </reaction>
</comment>
<dbReference type="PANTHER" id="PTHR11118">
    <property type="entry name" value="RNA-SPLICING LIGASE RTCB HOMOLOG"/>
    <property type="match status" value="1"/>
</dbReference>
<evidence type="ECO:0000256" key="9">
    <source>
        <dbReference type="ARBA" id="ARBA00045316"/>
    </source>
</evidence>
<keyword evidence="3 15" id="KW-0436">Ligase</keyword>
<evidence type="ECO:0000256" key="6">
    <source>
        <dbReference type="ARBA" id="ARBA00023134"/>
    </source>
</evidence>
<evidence type="ECO:0000256" key="14">
    <source>
        <dbReference type="PIRSR" id="PIRSR601233-3"/>
    </source>
</evidence>
<evidence type="ECO:0000313" key="16">
    <source>
        <dbReference type="EMBL" id="MBE5728366.1"/>
    </source>
</evidence>
<dbReference type="PANTHER" id="PTHR11118:SF1">
    <property type="entry name" value="RNA-SPLICING LIGASE RTCB HOMOLOG"/>
    <property type="match status" value="1"/>
</dbReference>
<dbReference type="FunFam" id="3.90.1860.10:FF:000001">
    <property type="entry name" value="tRNA-splicing ligase RtcB homolog"/>
    <property type="match status" value="1"/>
</dbReference>
<comment type="catalytic activity">
    <reaction evidence="10">
        <text>a 3'-end 3'-phospho-ribonucleotide-RNA + a 5'-end dephospho-ribonucleoside-RNA + GTP = a ribonucleotidyl-ribonucleotide-RNA + GMP + diphosphate</text>
        <dbReference type="Rhea" id="RHEA:68076"/>
        <dbReference type="Rhea" id="RHEA-COMP:10463"/>
        <dbReference type="Rhea" id="RHEA-COMP:13936"/>
        <dbReference type="Rhea" id="RHEA-COMP:17355"/>
        <dbReference type="ChEBI" id="CHEBI:33019"/>
        <dbReference type="ChEBI" id="CHEBI:37565"/>
        <dbReference type="ChEBI" id="CHEBI:58115"/>
        <dbReference type="ChEBI" id="CHEBI:83062"/>
        <dbReference type="ChEBI" id="CHEBI:138284"/>
        <dbReference type="ChEBI" id="CHEBI:173118"/>
        <dbReference type="EC" id="6.5.1.8"/>
    </reaction>
</comment>
<dbReference type="GO" id="GO:0006388">
    <property type="term" value="P:tRNA splicing, via endonucleolytic cleavage and ligation"/>
    <property type="evidence" value="ECO:0007669"/>
    <property type="project" value="UniProtKB-ARBA"/>
</dbReference>
<dbReference type="Pfam" id="PF01139">
    <property type="entry name" value="RtcB"/>
    <property type="match status" value="1"/>
</dbReference>
<evidence type="ECO:0000256" key="5">
    <source>
        <dbReference type="ARBA" id="ARBA00022741"/>
    </source>
</evidence>
<evidence type="ECO:0000256" key="4">
    <source>
        <dbReference type="ARBA" id="ARBA00022723"/>
    </source>
</evidence>
<evidence type="ECO:0000256" key="12">
    <source>
        <dbReference type="PIRSR" id="PIRSR601233-1"/>
    </source>
</evidence>
<keyword evidence="5 13" id="KW-0547">Nucleotide-binding</keyword>
<feature type="binding site" evidence="14">
    <location>
        <position position="330"/>
    </location>
    <ligand>
        <name>Mn(2+)</name>
        <dbReference type="ChEBI" id="CHEBI:29035"/>
        <label>2</label>
    </ligand>
</feature>
<dbReference type="InterPro" id="IPR036025">
    <property type="entry name" value="RtcB-like_sf"/>
</dbReference>
<dbReference type="AlphaFoldDB" id="A0A8T3UUU7"/>
<feature type="binding site" evidence="13">
    <location>
        <begin position="201"/>
        <end position="205"/>
    </location>
    <ligand>
        <name>GMP</name>
        <dbReference type="ChEBI" id="CHEBI:58115"/>
    </ligand>
</feature>
<feature type="binding site" evidence="14">
    <location>
        <position position="235"/>
    </location>
    <ligand>
        <name>Mn(2+)</name>
        <dbReference type="ChEBI" id="CHEBI:29035"/>
        <label>2</label>
    </ligand>
</feature>
<keyword evidence="6 13" id="KW-0342">GTP-binding</keyword>
<reference evidence="16 17" key="1">
    <citation type="submission" date="2020-09" db="EMBL/GenBank/DDBJ databases">
        <title>Genomic characterization of a novel Parvarchaeota family in acid mine drainage sediments.</title>
        <authorList>
            <person name="Luo Z.-H."/>
        </authorList>
    </citation>
    <scope>NUCLEOTIDE SEQUENCE [LARGE SCALE GENOMIC DNA]</scope>
    <source>
        <strain evidence="16">MAS1_bins.189</strain>
    </source>
</reference>
<dbReference type="GO" id="GO:0170057">
    <property type="term" value="F:RNA ligase (GTP) activity"/>
    <property type="evidence" value="ECO:0007669"/>
    <property type="project" value="UniProtKB-EC"/>
</dbReference>
<evidence type="ECO:0000256" key="15">
    <source>
        <dbReference type="RuleBase" id="RU371113"/>
    </source>
</evidence>
<gene>
    <name evidence="15" type="primary">rtcB</name>
    <name evidence="16" type="ORF">IHE51_00720</name>
</gene>
<protein>
    <recommendedName>
        <fullName evidence="8 15">tRNA-splicing ligase RtcB</fullName>
        <ecNumber evidence="15">6.5.1.-</ecNumber>
    </recommendedName>
</protein>
<comment type="subunit">
    <text evidence="2 15">Monomer.</text>
</comment>
<dbReference type="InterPro" id="IPR001233">
    <property type="entry name" value="RtcB"/>
</dbReference>
<keyword evidence="4 14" id="KW-0479">Metal-binding</keyword>
<evidence type="ECO:0000256" key="3">
    <source>
        <dbReference type="ARBA" id="ARBA00022598"/>
    </source>
</evidence>
<dbReference type="EC" id="6.5.1.-" evidence="15"/>
<evidence type="ECO:0000256" key="10">
    <source>
        <dbReference type="ARBA" id="ARBA00047746"/>
    </source>
</evidence>
<dbReference type="Proteomes" id="UP000718571">
    <property type="component" value="Unassembled WGS sequence"/>
</dbReference>
<feature type="binding site" evidence="14">
    <location>
        <position position="94"/>
    </location>
    <ligand>
        <name>Mn(2+)</name>
        <dbReference type="ChEBI" id="CHEBI:29035"/>
        <label>1</label>
    </ligand>
</feature>
<keyword evidence="7 14" id="KW-0464">Manganese</keyword>
<evidence type="ECO:0000256" key="11">
    <source>
        <dbReference type="ARBA" id="ARBA00049514"/>
    </source>
</evidence>
<dbReference type="SUPFAM" id="SSF103365">
    <property type="entry name" value="Hypothetical protein PH1602"/>
    <property type="match status" value="1"/>
</dbReference>
<dbReference type="GO" id="GO:0046872">
    <property type="term" value="F:metal ion binding"/>
    <property type="evidence" value="ECO:0007669"/>
    <property type="project" value="UniProtKB-UniRule"/>
</dbReference>
<proteinExistence type="inferred from homology"/>
<comment type="caution">
    <text evidence="16">The sequence shown here is derived from an EMBL/GenBank/DDBJ whole genome shotgun (WGS) entry which is preliminary data.</text>
</comment>
<dbReference type="GO" id="GO:0005525">
    <property type="term" value="F:GTP binding"/>
    <property type="evidence" value="ECO:0007669"/>
    <property type="project" value="UniProtKB-KW"/>
</dbReference>
<feature type="active site" description="GMP-histidine intermediate" evidence="12">
    <location>
        <position position="404"/>
    </location>
</feature>
<evidence type="ECO:0000313" key="17">
    <source>
        <dbReference type="Proteomes" id="UP000718571"/>
    </source>
</evidence>
<dbReference type="Gene3D" id="3.90.1860.10">
    <property type="entry name" value="tRNA-splicing ligase RtcB"/>
    <property type="match status" value="1"/>
</dbReference>
<organism evidence="16 17">
    <name type="scientific">Candidatus Acidifodinimicrobium mancum</name>
    <dbReference type="NCBI Taxonomy" id="2898728"/>
    <lineage>
        <taxon>Archaea</taxon>
        <taxon>Candidatus Parvarchaeota</taxon>
        <taxon>Candidatus Acidifodinimicrobiaceae</taxon>
        <taxon>Candidatus Acidifodinimicrobium</taxon>
    </lineage>
</organism>
<comment type="function">
    <text evidence="9">Essential for tRNA splicing and maturation. Acts by directly joining spliced tRNA halves to mature-sized tRNAs. Joins RNA with 2',3'-cyclic-phosphate or 3'-phosphate ends to RNA with 5'-hydroxy ends.</text>
</comment>
<evidence type="ECO:0000256" key="2">
    <source>
        <dbReference type="ARBA" id="ARBA00011245"/>
    </source>
</evidence>
<feature type="binding site" evidence="14">
    <location>
        <position position="202"/>
    </location>
    <ligand>
        <name>Mn(2+)</name>
        <dbReference type="ChEBI" id="CHEBI:29035"/>
        <label>1</label>
    </ligand>
</feature>
<dbReference type="EMBL" id="JADFAR010000007">
    <property type="protein sequence ID" value="MBE5728366.1"/>
    <property type="molecule type" value="Genomic_DNA"/>
</dbReference>